<organism evidence="1 2">
    <name type="scientific">Dentiscutata heterogama</name>
    <dbReference type="NCBI Taxonomy" id="1316150"/>
    <lineage>
        <taxon>Eukaryota</taxon>
        <taxon>Fungi</taxon>
        <taxon>Fungi incertae sedis</taxon>
        <taxon>Mucoromycota</taxon>
        <taxon>Glomeromycotina</taxon>
        <taxon>Glomeromycetes</taxon>
        <taxon>Diversisporales</taxon>
        <taxon>Gigasporaceae</taxon>
        <taxon>Dentiscutata</taxon>
    </lineage>
</organism>
<evidence type="ECO:0000313" key="2">
    <source>
        <dbReference type="Proteomes" id="UP000789702"/>
    </source>
</evidence>
<dbReference type="Proteomes" id="UP000789702">
    <property type="component" value="Unassembled WGS sequence"/>
</dbReference>
<evidence type="ECO:0000313" key="1">
    <source>
        <dbReference type="EMBL" id="CAG8466807.1"/>
    </source>
</evidence>
<protein>
    <submittedName>
        <fullName evidence="1">9136_t:CDS:1</fullName>
    </submittedName>
</protein>
<comment type="caution">
    <text evidence="1">The sequence shown here is derived from an EMBL/GenBank/DDBJ whole genome shotgun (WGS) entry which is preliminary data.</text>
</comment>
<name>A0ACA9KE88_9GLOM</name>
<keyword evidence="2" id="KW-1185">Reference proteome</keyword>
<feature type="non-terminal residue" evidence="1">
    <location>
        <position position="390"/>
    </location>
</feature>
<sequence length="390" mass="45034">MASITPITRDQYDFIAQLCIPLNIISLTSTVVSCVTFGFIRMYYPKLADRVSFRLSFAALFFDIGYSVHILFAIFLDDNPNLCAYSSWGIVFFGLTSLFFIVCIALNLHIVFLCEFRSRYNLENYYFIIAPFFALLLSLLPLASNISCWYRDSGREESIIWQWFTLFGWIDASILYCAIVVILVIRKLRSVKKEIDDVFDSATSQLSDYPTLINKKLISSVVKRVLWYPVVPLVAQFFNSFVETYAYVYRSISYPLFLLCYIGMSLQGLLNALVFSQDIAVTHTFHAIKLQLWISNVNSFEYLYPHHSHNKGITDEFKWLRYMLLIKLFSAPKNSSSQSIPPEFSSPNNTFARNKPNIFSVLLEKDDLKKDISLDNQNDNQDIHLAFPEP</sequence>
<dbReference type="EMBL" id="CAJVPU010000946">
    <property type="protein sequence ID" value="CAG8466807.1"/>
    <property type="molecule type" value="Genomic_DNA"/>
</dbReference>
<proteinExistence type="predicted"/>
<reference evidence="1" key="1">
    <citation type="submission" date="2021-06" db="EMBL/GenBank/DDBJ databases">
        <authorList>
            <person name="Kallberg Y."/>
            <person name="Tangrot J."/>
            <person name="Rosling A."/>
        </authorList>
    </citation>
    <scope>NUCLEOTIDE SEQUENCE</scope>
    <source>
        <strain evidence="1">IL203A</strain>
    </source>
</reference>
<accession>A0ACA9KE88</accession>
<gene>
    <name evidence="1" type="ORF">DHETER_LOCUS1532</name>
</gene>